<dbReference type="PANTHER" id="PTHR30558">
    <property type="entry name" value="EXBD MEMBRANE COMPONENT OF PMF-DRIVEN MACROMOLECULE IMPORT SYSTEM"/>
    <property type="match status" value="1"/>
</dbReference>
<gene>
    <name evidence="9" type="ORF">A7Q10_10025</name>
</gene>
<keyword evidence="7" id="KW-0813">Transport</keyword>
<sequence>MQVVSPRKKRPRLEIIPFIDVMFFLLATFMMVSLAMIKNEGQTVDLPFAKSSTAVERKEKETTVTITDKGDIYLNKDKVSIESLPAKIVELKQLDSDPRVFLNGDCKASFEKVTAVLDIIRKNGVTKIAIQTTKEPKGQAKQ</sequence>
<dbReference type="EMBL" id="LXQC01000163">
    <property type="protein sequence ID" value="TFE67064.1"/>
    <property type="molecule type" value="Genomic_DNA"/>
</dbReference>
<keyword evidence="10" id="KW-1185">Reference proteome</keyword>
<keyword evidence="7" id="KW-0653">Protein transport</keyword>
<feature type="transmembrane region" description="Helical" evidence="8">
    <location>
        <begin position="15"/>
        <end position="37"/>
    </location>
</feature>
<dbReference type="Proteomes" id="UP000297713">
    <property type="component" value="Unassembled WGS sequence"/>
</dbReference>
<evidence type="ECO:0000313" key="10">
    <source>
        <dbReference type="Proteomes" id="UP000297713"/>
    </source>
</evidence>
<dbReference type="RefSeq" id="WP_134440647.1">
    <property type="nucleotide sequence ID" value="NZ_CP065957.1"/>
</dbReference>
<reference evidence="9 10" key="1">
    <citation type="submission" date="2016-05" db="EMBL/GenBank/DDBJ databases">
        <title>Diversity and Homogeneity among Thermoacidophilic Verrucomicrobia Methanotrophs Linked with Geographical Origin.</title>
        <authorList>
            <person name="Erikstad H.-A."/>
            <person name="Smestad N.B."/>
            <person name="Ceballos R.M."/>
            <person name="Birkeland N.-K."/>
        </authorList>
    </citation>
    <scope>NUCLEOTIDE SEQUENCE [LARGE SCALE GENOMIC DNA]</scope>
    <source>
        <strain evidence="9 10">Phi</strain>
    </source>
</reference>
<evidence type="ECO:0000256" key="7">
    <source>
        <dbReference type="RuleBase" id="RU003879"/>
    </source>
</evidence>
<comment type="similarity">
    <text evidence="2 7">Belongs to the ExbD/TolR family.</text>
</comment>
<keyword evidence="5 8" id="KW-1133">Transmembrane helix</keyword>
<dbReference type="Gene3D" id="3.30.420.270">
    <property type="match status" value="1"/>
</dbReference>
<organism evidence="9 10">
    <name type="scientific">Methylacidiphilum caldifontis</name>
    <dbReference type="NCBI Taxonomy" id="2795386"/>
    <lineage>
        <taxon>Bacteria</taxon>
        <taxon>Pseudomonadati</taxon>
        <taxon>Verrucomicrobiota</taxon>
        <taxon>Methylacidiphilae</taxon>
        <taxon>Methylacidiphilales</taxon>
        <taxon>Methylacidiphilaceae</taxon>
        <taxon>Methylacidiphilum (ex Ratnadevi et al. 2023)</taxon>
    </lineage>
</organism>
<evidence type="ECO:0000256" key="6">
    <source>
        <dbReference type="ARBA" id="ARBA00023136"/>
    </source>
</evidence>
<name>A0A4Y8P9G2_9BACT</name>
<evidence type="ECO:0000313" key="9">
    <source>
        <dbReference type="EMBL" id="TFE67064.1"/>
    </source>
</evidence>
<comment type="subcellular location">
    <subcellularLocation>
        <location evidence="1">Cell membrane</location>
        <topology evidence="1">Single-pass membrane protein</topology>
    </subcellularLocation>
    <subcellularLocation>
        <location evidence="7">Cell membrane</location>
        <topology evidence="7">Single-pass type II membrane protein</topology>
    </subcellularLocation>
</comment>
<keyword evidence="6 8" id="KW-0472">Membrane</keyword>
<evidence type="ECO:0000256" key="1">
    <source>
        <dbReference type="ARBA" id="ARBA00004162"/>
    </source>
</evidence>
<dbReference type="GO" id="GO:0005886">
    <property type="term" value="C:plasma membrane"/>
    <property type="evidence" value="ECO:0007669"/>
    <property type="project" value="UniProtKB-SubCell"/>
</dbReference>
<accession>A0A4Y8P9G2</accession>
<keyword evidence="3" id="KW-1003">Cell membrane</keyword>
<dbReference type="AlphaFoldDB" id="A0A4Y8P9G2"/>
<dbReference type="GO" id="GO:0015031">
    <property type="term" value="P:protein transport"/>
    <property type="evidence" value="ECO:0007669"/>
    <property type="project" value="UniProtKB-KW"/>
</dbReference>
<evidence type="ECO:0000256" key="4">
    <source>
        <dbReference type="ARBA" id="ARBA00022692"/>
    </source>
</evidence>
<evidence type="ECO:0000256" key="5">
    <source>
        <dbReference type="ARBA" id="ARBA00022989"/>
    </source>
</evidence>
<proteinExistence type="inferred from homology"/>
<evidence type="ECO:0000256" key="2">
    <source>
        <dbReference type="ARBA" id="ARBA00005811"/>
    </source>
</evidence>
<dbReference type="Pfam" id="PF02472">
    <property type="entry name" value="ExbD"/>
    <property type="match status" value="1"/>
</dbReference>
<protein>
    <submittedName>
        <fullName evidence="9">Biopolymer transporter</fullName>
    </submittedName>
</protein>
<comment type="caution">
    <text evidence="9">The sequence shown here is derived from an EMBL/GenBank/DDBJ whole genome shotgun (WGS) entry which is preliminary data.</text>
</comment>
<dbReference type="InterPro" id="IPR003400">
    <property type="entry name" value="ExbD"/>
</dbReference>
<keyword evidence="4 7" id="KW-0812">Transmembrane</keyword>
<evidence type="ECO:0000256" key="3">
    <source>
        <dbReference type="ARBA" id="ARBA00022475"/>
    </source>
</evidence>
<dbReference type="OrthoDB" id="9793581at2"/>
<evidence type="ECO:0000256" key="8">
    <source>
        <dbReference type="SAM" id="Phobius"/>
    </source>
</evidence>
<dbReference type="GO" id="GO:0022857">
    <property type="term" value="F:transmembrane transporter activity"/>
    <property type="evidence" value="ECO:0007669"/>
    <property type="project" value="InterPro"/>
</dbReference>